<dbReference type="Pfam" id="PF09507">
    <property type="entry name" value="CDC27"/>
    <property type="match status" value="1"/>
</dbReference>
<feature type="compositionally biased region" description="Polar residues" evidence="5">
    <location>
        <begin position="167"/>
        <end position="196"/>
    </location>
</feature>
<evidence type="ECO:0000256" key="2">
    <source>
        <dbReference type="ARBA" id="ARBA00017589"/>
    </source>
</evidence>
<evidence type="ECO:0000313" key="7">
    <source>
        <dbReference type="Proteomes" id="UP001159428"/>
    </source>
</evidence>
<evidence type="ECO:0000256" key="3">
    <source>
        <dbReference type="ARBA" id="ARBA00022705"/>
    </source>
</evidence>
<comment type="subcellular location">
    <subcellularLocation>
        <location evidence="1">Nucleus</location>
    </subcellularLocation>
</comment>
<dbReference type="GO" id="GO:0006297">
    <property type="term" value="P:nucleotide-excision repair, DNA gap filling"/>
    <property type="evidence" value="ECO:0007669"/>
    <property type="project" value="TreeGrafter"/>
</dbReference>
<dbReference type="GO" id="GO:0003887">
    <property type="term" value="F:DNA-directed DNA polymerase activity"/>
    <property type="evidence" value="ECO:0007669"/>
    <property type="project" value="TreeGrafter"/>
</dbReference>
<keyword evidence="3" id="KW-0235">DNA replication</keyword>
<evidence type="ECO:0000256" key="5">
    <source>
        <dbReference type="SAM" id="MobiDB-lite"/>
    </source>
</evidence>
<dbReference type="EMBL" id="CALNXJ010000017">
    <property type="protein sequence ID" value="CAH3119203.1"/>
    <property type="molecule type" value="Genomic_DNA"/>
</dbReference>
<dbReference type="FunFam" id="3.90.1030.20:FF:000002">
    <property type="entry name" value="DNA polymerase delta subunit"/>
    <property type="match status" value="1"/>
</dbReference>
<dbReference type="GO" id="GO:1904161">
    <property type="term" value="P:DNA synthesis involved in UV-damage excision repair"/>
    <property type="evidence" value="ECO:0007669"/>
    <property type="project" value="TreeGrafter"/>
</dbReference>
<dbReference type="Gene3D" id="3.90.1030.20">
    <property type="entry name" value="DNA polymerase delta, p66 (Cdc27) subunit, wHTH domain"/>
    <property type="match status" value="1"/>
</dbReference>
<dbReference type="AlphaFoldDB" id="A0AAU9WME3"/>
<feature type="compositionally biased region" description="Basic and acidic residues" evidence="5">
    <location>
        <begin position="345"/>
        <end position="366"/>
    </location>
</feature>
<dbReference type="InterPro" id="IPR041913">
    <property type="entry name" value="POLD3_sf"/>
</dbReference>
<dbReference type="GO" id="GO:0006271">
    <property type="term" value="P:DNA strand elongation involved in DNA replication"/>
    <property type="evidence" value="ECO:0007669"/>
    <property type="project" value="TreeGrafter"/>
</dbReference>
<proteinExistence type="predicted"/>
<comment type="caution">
    <text evidence="6">The sequence shown here is derived from an EMBL/GenBank/DDBJ whole genome shotgun (WGS) entry which is preliminary data.</text>
</comment>
<dbReference type="GO" id="GO:0043625">
    <property type="term" value="C:delta DNA polymerase complex"/>
    <property type="evidence" value="ECO:0007669"/>
    <property type="project" value="InterPro"/>
</dbReference>
<evidence type="ECO:0000256" key="4">
    <source>
        <dbReference type="ARBA" id="ARBA00023242"/>
    </source>
</evidence>
<feature type="compositionally biased region" description="Basic and acidic residues" evidence="5">
    <location>
        <begin position="410"/>
        <end position="421"/>
    </location>
</feature>
<evidence type="ECO:0000256" key="1">
    <source>
        <dbReference type="ARBA" id="ARBA00004123"/>
    </source>
</evidence>
<organism evidence="6 7">
    <name type="scientific">Pocillopora meandrina</name>
    <dbReference type="NCBI Taxonomy" id="46732"/>
    <lineage>
        <taxon>Eukaryota</taxon>
        <taxon>Metazoa</taxon>
        <taxon>Cnidaria</taxon>
        <taxon>Anthozoa</taxon>
        <taxon>Hexacorallia</taxon>
        <taxon>Scleractinia</taxon>
        <taxon>Astrocoeniina</taxon>
        <taxon>Pocilloporidae</taxon>
        <taxon>Pocillopora</taxon>
    </lineage>
</organism>
<dbReference type="PANTHER" id="PTHR17598:SF13">
    <property type="entry name" value="DNA POLYMERASE DELTA SUBUNIT 3"/>
    <property type="match status" value="1"/>
</dbReference>
<evidence type="ECO:0000313" key="6">
    <source>
        <dbReference type="EMBL" id="CAH3119203.1"/>
    </source>
</evidence>
<sequence>MADEEELYLANLDEFVNDENRIVTYKWLSRTLSVSANRAKQMLYAFVQKQKRSNSGSDINVTYLIGGRCSVDGDMVHRFVITQDEKLEETKKNFSFLTSLHIYSVQKCKLKDANALYTVDYDVQQQYGSETNRWSHIYCSAAVPLADKGVNRGTHHVNGATDGHGTKMTNGTGEVHSSSRGASNSAFDQKTKTATSKPKKGQMPTMEMFSAKSTTKNDKHIGENPPAEKNGRDYQNDQAKPNNSNKSGSMMSFFGKSISAKKVSEKPSSTGNEKEVNRHKGKKASDTAGDETELKPAKSQTASKKQDQAVENQNSKKRELSSEDEEEPLPPKISKVVNSSAAGSKDSKNDRQKLQQKEGKQVDISKSKAGKKKAVTNEESDEEREAKPKKRRKRTKELPKEDSSDDEQDMPNRDVIKKVPPDQRSSVSVSPPPQQLPQQTESGTARRRKRTRALKDKTYMNDEGFMVTEKVWETDSTDASDGEPQRINPTEKEKQPSPANKIIKKTCADVKNKAARQSSLTSFFKKS</sequence>
<feature type="compositionally biased region" description="Basic and acidic residues" evidence="5">
    <location>
        <begin position="304"/>
        <end position="321"/>
    </location>
</feature>
<dbReference type="Proteomes" id="UP001159428">
    <property type="component" value="Unassembled WGS sequence"/>
</dbReference>
<name>A0AAU9WME3_9CNID</name>
<feature type="compositionally biased region" description="Polar residues" evidence="5">
    <location>
        <begin position="236"/>
        <end position="250"/>
    </location>
</feature>
<dbReference type="InterPro" id="IPR019038">
    <property type="entry name" value="POLD3"/>
</dbReference>
<accession>A0AAU9WME3</accession>
<feature type="region of interest" description="Disordered" evidence="5">
    <location>
        <begin position="150"/>
        <end position="501"/>
    </location>
</feature>
<keyword evidence="7" id="KW-1185">Reference proteome</keyword>
<keyword evidence="4" id="KW-0539">Nucleus</keyword>
<dbReference type="PANTHER" id="PTHR17598">
    <property type="entry name" value="DNA POLYMERASE DELTA SUBUNIT 3"/>
    <property type="match status" value="1"/>
</dbReference>
<protein>
    <recommendedName>
        <fullName evidence="2">DNA polymerase delta subunit 3</fullName>
    </recommendedName>
</protein>
<gene>
    <name evidence="6" type="ORF">PMEA_00008042</name>
</gene>
<reference evidence="6 7" key="1">
    <citation type="submission" date="2022-05" db="EMBL/GenBank/DDBJ databases">
        <authorList>
            <consortium name="Genoscope - CEA"/>
            <person name="William W."/>
        </authorList>
    </citation>
    <scope>NUCLEOTIDE SEQUENCE [LARGE SCALE GENOMIC DNA]</scope>
</reference>